<name>A0A140GRC4_CLOPF</name>
<reference evidence="2 3" key="1">
    <citation type="journal article" date="2016" name="PLoS ONE">
        <title>Plasmid Characterization and Chromosome Analysis of Two netF+ Clostridium perfringens Isolates Associated with Foal and Canine Necrotizing Enteritis.</title>
        <authorList>
            <person name="Mehdizadeh Gohari I."/>
            <person name="Kropinski A.M."/>
            <person name="Weese S.J."/>
            <person name="Parreira V.R."/>
            <person name="Whitehead A.E."/>
            <person name="Boerlin P."/>
            <person name="Prescott J.F."/>
        </authorList>
    </citation>
    <scope>NUCLEOTIDE SEQUENCE [LARGE SCALE GENOMIC DNA]</scope>
    <source>
        <strain evidence="2 3">JP838</strain>
        <plasmid evidence="3">Plasmid pJFP838A</plasmid>
    </source>
</reference>
<dbReference type="PATRIC" id="fig|1502.177.peg.3374"/>
<sequence>MINKINELLNNVKIKENELKEAKKELEEFVPNNIDELSKCDLKQLVGAYNNLKYMLDNDVRNKLNDIIDVKEKELFPELTKAYYYPELNKLKDKMNLSFDVIRKIDEGLKDKDISLGVKKAKIGEVDLLTLSEDVNASKKIFNFLVEENIVERYFSFKICNCFECRSKILKEEEYKKYIEMFEILDKINNNKASDEEINRYYEEEAKDLPNYTYFSVSCLSEYRDDDLFEVMCMEDLNKLLEKYPKKTFYNIKKTPDLSLNDKIFKYLNS</sequence>
<proteinExistence type="predicted"/>
<dbReference type="RefSeq" id="WP_061429686.1">
    <property type="nucleotide sequence ID" value="NZ_CP013615.1"/>
</dbReference>
<geneLocation type="plasmid" evidence="2 3">
    <name>pJFP838A</name>
</geneLocation>
<evidence type="ECO:0000256" key="1">
    <source>
        <dbReference type="SAM" id="Coils"/>
    </source>
</evidence>
<organism evidence="2 3">
    <name type="scientific">Clostridium perfringens</name>
    <dbReference type="NCBI Taxonomy" id="1502"/>
    <lineage>
        <taxon>Bacteria</taxon>
        <taxon>Bacillati</taxon>
        <taxon>Bacillota</taxon>
        <taxon>Clostridia</taxon>
        <taxon>Eubacteriales</taxon>
        <taxon>Clostridiaceae</taxon>
        <taxon>Clostridium</taxon>
    </lineage>
</organism>
<keyword evidence="1" id="KW-0175">Coiled coil</keyword>
<gene>
    <name evidence="2" type="ORF">JFP838_pA0167</name>
</gene>
<evidence type="ECO:0000313" key="2">
    <source>
        <dbReference type="EMBL" id="AMN31083.1"/>
    </source>
</evidence>
<protein>
    <submittedName>
        <fullName evidence="2">Uncharacterized protein</fullName>
    </submittedName>
</protein>
<accession>A0A140GRC4</accession>
<dbReference type="Proteomes" id="UP000070260">
    <property type="component" value="Plasmid pJFP838A"/>
</dbReference>
<keyword evidence="2" id="KW-0614">Plasmid</keyword>
<dbReference type="EMBL" id="CP013615">
    <property type="protein sequence ID" value="AMN31083.1"/>
    <property type="molecule type" value="Genomic_DNA"/>
</dbReference>
<evidence type="ECO:0000313" key="3">
    <source>
        <dbReference type="Proteomes" id="UP000070260"/>
    </source>
</evidence>
<dbReference type="AlphaFoldDB" id="A0A140GRC4"/>
<feature type="coiled-coil region" evidence="1">
    <location>
        <begin position="2"/>
        <end position="29"/>
    </location>
</feature>